<feature type="region of interest" description="Disordered" evidence="2">
    <location>
        <begin position="381"/>
        <end position="463"/>
    </location>
</feature>
<feature type="compositionally biased region" description="Basic and acidic residues" evidence="2">
    <location>
        <begin position="1"/>
        <end position="23"/>
    </location>
</feature>
<proteinExistence type="predicted"/>
<reference evidence="5" key="1">
    <citation type="submission" date="2020-03" db="EMBL/GenBank/DDBJ databases">
        <title>Evolution of repeat sequences and sex chromosomes of tilapia species revealed by chromosome-level genomes.</title>
        <authorList>
            <person name="Xu L."/>
            <person name="Tao W."/>
            <person name="Wang D."/>
            <person name="Zhou Q."/>
        </authorList>
    </citation>
    <scope>NUCLEOTIDE SEQUENCE [LARGE SCALE GENOMIC DNA]</scope>
    <source>
        <strain evidence="5">Israel</strain>
    </source>
</reference>
<feature type="compositionally biased region" description="Polar residues" evidence="2">
    <location>
        <begin position="42"/>
        <end position="63"/>
    </location>
</feature>
<name>A0AAZ1X4R1_OREAU</name>
<dbReference type="Pfam" id="PF15235">
    <property type="entry name" value="GRIN_C"/>
    <property type="match status" value="1"/>
</dbReference>
<feature type="compositionally biased region" description="Basic and acidic residues" evidence="2">
    <location>
        <begin position="578"/>
        <end position="665"/>
    </location>
</feature>
<feature type="compositionally biased region" description="Acidic residues" evidence="2">
    <location>
        <begin position="555"/>
        <end position="577"/>
    </location>
</feature>
<comment type="function">
    <text evidence="1">May be involved in neurite outgrowth.</text>
</comment>
<organism evidence="4 5">
    <name type="scientific">Oreochromis aureus</name>
    <name type="common">Israeli tilapia</name>
    <name type="synonym">Chromis aureus</name>
    <dbReference type="NCBI Taxonomy" id="47969"/>
    <lineage>
        <taxon>Eukaryota</taxon>
        <taxon>Metazoa</taxon>
        <taxon>Chordata</taxon>
        <taxon>Craniata</taxon>
        <taxon>Vertebrata</taxon>
        <taxon>Euteleostomi</taxon>
        <taxon>Actinopterygii</taxon>
        <taxon>Neopterygii</taxon>
        <taxon>Teleostei</taxon>
        <taxon>Neoteleostei</taxon>
        <taxon>Acanthomorphata</taxon>
        <taxon>Ovalentaria</taxon>
        <taxon>Cichlomorphae</taxon>
        <taxon>Cichliformes</taxon>
        <taxon>Cichlidae</taxon>
        <taxon>African cichlids</taxon>
        <taxon>Pseudocrenilabrinae</taxon>
        <taxon>Oreochromini</taxon>
        <taxon>Oreochromis</taxon>
    </lineage>
</organism>
<dbReference type="Proteomes" id="UP000472276">
    <property type="component" value="Unassembled WGS sequence"/>
</dbReference>
<dbReference type="Ensembl" id="ENSOABT00000068590.1">
    <property type="protein sequence ID" value="ENSOABP00000062677.1"/>
    <property type="gene ID" value="ENSOABG00000035891.1"/>
</dbReference>
<evidence type="ECO:0000256" key="2">
    <source>
        <dbReference type="SAM" id="MobiDB-lite"/>
    </source>
</evidence>
<feature type="compositionally biased region" description="Low complexity" evidence="2">
    <location>
        <begin position="529"/>
        <end position="543"/>
    </location>
</feature>
<dbReference type="GO" id="GO:0031175">
    <property type="term" value="P:neuron projection development"/>
    <property type="evidence" value="ECO:0007669"/>
    <property type="project" value="TreeGrafter"/>
</dbReference>
<evidence type="ECO:0000256" key="1">
    <source>
        <dbReference type="ARBA" id="ARBA00002358"/>
    </source>
</evidence>
<reference evidence="4" key="3">
    <citation type="submission" date="2025-09" db="UniProtKB">
        <authorList>
            <consortium name="Ensembl"/>
        </authorList>
    </citation>
    <scope>IDENTIFICATION</scope>
</reference>
<feature type="region of interest" description="Disordered" evidence="2">
    <location>
        <begin position="698"/>
        <end position="777"/>
    </location>
</feature>
<feature type="region of interest" description="Disordered" evidence="2">
    <location>
        <begin position="527"/>
        <end position="670"/>
    </location>
</feature>
<feature type="region of interest" description="Disordered" evidence="2">
    <location>
        <begin position="1"/>
        <end position="90"/>
    </location>
</feature>
<evidence type="ECO:0000313" key="4">
    <source>
        <dbReference type="Ensembl" id="ENSOABP00000062677.1"/>
    </source>
</evidence>
<feature type="region of interest" description="Disordered" evidence="2">
    <location>
        <begin position="251"/>
        <end position="294"/>
    </location>
</feature>
<dbReference type="PANTHER" id="PTHR15718">
    <property type="entry name" value="G PROTEIN-REGULATED INDUCER OF NEURITE OUTGROWTH C-TERMINAL DOMAIN-CONTAINING PROTEIN"/>
    <property type="match status" value="1"/>
</dbReference>
<accession>A0AAZ1X4R1</accession>
<protein>
    <recommendedName>
        <fullName evidence="3">G protein-regulated inducer of neurite outgrowth C-terminal domain-containing protein</fullName>
    </recommendedName>
</protein>
<feature type="compositionally biased region" description="Polar residues" evidence="2">
    <location>
        <begin position="401"/>
        <end position="415"/>
    </location>
</feature>
<feature type="compositionally biased region" description="Basic and acidic residues" evidence="2">
    <location>
        <begin position="433"/>
        <end position="448"/>
    </location>
</feature>
<feature type="compositionally biased region" description="Basic and acidic residues" evidence="2">
    <location>
        <begin position="261"/>
        <end position="282"/>
    </location>
</feature>
<dbReference type="GO" id="GO:0005886">
    <property type="term" value="C:plasma membrane"/>
    <property type="evidence" value="ECO:0007669"/>
    <property type="project" value="TreeGrafter"/>
</dbReference>
<dbReference type="AlphaFoldDB" id="A0AAZ1X4R1"/>
<evidence type="ECO:0000259" key="3">
    <source>
        <dbReference type="Pfam" id="PF15235"/>
    </source>
</evidence>
<evidence type="ECO:0000313" key="5">
    <source>
        <dbReference type="Proteomes" id="UP000472276"/>
    </source>
</evidence>
<dbReference type="InterPro" id="IPR026646">
    <property type="entry name" value="GPRIN2-like/GPRIN3"/>
</dbReference>
<feature type="domain" description="G protein-regulated inducer of neurite outgrowth C-terminal" evidence="3">
    <location>
        <begin position="631"/>
        <end position="775"/>
    </location>
</feature>
<keyword evidence="5" id="KW-1185">Reference proteome</keyword>
<dbReference type="InterPro" id="IPR032745">
    <property type="entry name" value="GRIN_C"/>
</dbReference>
<feature type="compositionally biased region" description="Basic and acidic residues" evidence="2">
    <location>
        <begin position="390"/>
        <end position="400"/>
    </location>
</feature>
<dbReference type="PANTHER" id="PTHR15718:SF7">
    <property type="entry name" value="G PROTEIN-REGULATED INDUCER OF NEURITE OUTGROWTH 1"/>
    <property type="match status" value="1"/>
</dbReference>
<reference evidence="4" key="2">
    <citation type="submission" date="2025-08" db="UniProtKB">
        <authorList>
            <consortium name="Ensembl"/>
        </authorList>
    </citation>
    <scope>IDENTIFICATION</scope>
</reference>
<sequence length="777" mass="86039">MGSLKDEMRGVAEDHQPCEKTDNGGHPGGSDSTAAPEGPQLYRSQESTTQGDYQSALQGNVSSVEEKEKNLISKDQVLSGGDYGNADLTDTERVKNCTQIDAMPAMVEHNKTTTAATNNDATVSIKFLSDEDGKPEIQEENFEDQNRNREKDAVIEKISVAVPSTPDPCDPRSPAPFGQHHMRTQVSLEVVQCCSAATSPMTPPEGSHSFFFPSSFGKPQAVGTDTKDAELQVGQQVEFCSVATSPMTPKSPYSTAFPEFIGREPAQRDEKVKKNEEQRETGQQETKVSAEAASETTEILKFTASKEMTESSTNGVDAELIGAHVSVEDSNQQCKQQRMGSMDQDITILVTQYGNNEEEEMDKAESFFYSVEPEMVKIDEDEVGENCSDINREDGKEKSFSESVHGTTNDPQTKEPSAAVSEHPKTYTGSEQSEVKDNKDAGEKERVVSAKKSPIPESPAPFGCHNIRTQVSLEVVQCQSVATSPMTPPEGDQAFYFPSSFGKCGAVGTETKDAELQVGQQVEFRSVATTPMTPRTPTIMTFPQVMKEPSIEEKIVEEEEEKKEEATEEKEEATEEKEEMKDEAKKEKGEKKEEATEKKEEKKDGAKEEKEEKKEEAIEEKEVKKEEVMEEKEEKVTQEKKVEGVEENTKEEINCKEKDEEKCEEPVQEVSWDEKGMTWEVYGAVVEVAVLGSAIQKHLEKQVKKQKRQSSMPPPPPLNPSATPLTSEIAQGGSGKGRAGRRGEHDGKAGRRRRNPFRLLMENMQQPHCCSRAHTTE</sequence>